<evidence type="ECO:0000313" key="4">
    <source>
        <dbReference type="EMBL" id="MES1923545.1"/>
    </source>
</evidence>
<name>A0ABV2AV64_9EUKA</name>
<keyword evidence="5" id="KW-1185">Reference proteome</keyword>
<gene>
    <name evidence="4" type="ORF">MHBO_005134</name>
</gene>
<accession>A0ABV2AV64</accession>
<dbReference type="SUPFAM" id="SSF55874">
    <property type="entry name" value="ATPase domain of HSP90 chaperone/DNA topoisomerase II/histidine kinase"/>
    <property type="match status" value="1"/>
</dbReference>
<dbReference type="PANTHER" id="PTHR24421">
    <property type="entry name" value="NITRATE/NITRITE SENSOR PROTEIN NARX-RELATED"/>
    <property type="match status" value="1"/>
</dbReference>
<organism evidence="4 5">
    <name type="scientific">Bonamia ostreae</name>
    <dbReference type="NCBI Taxonomy" id="126728"/>
    <lineage>
        <taxon>Eukaryota</taxon>
        <taxon>Sar</taxon>
        <taxon>Rhizaria</taxon>
        <taxon>Endomyxa</taxon>
        <taxon>Ascetosporea</taxon>
        <taxon>Haplosporida</taxon>
        <taxon>Bonamia</taxon>
    </lineage>
</organism>
<dbReference type="CDD" id="cd16917">
    <property type="entry name" value="HATPase_UhpB-NarQ-NarX-like"/>
    <property type="match status" value="1"/>
</dbReference>
<proteinExistence type="predicted"/>
<dbReference type="Pfam" id="PF02518">
    <property type="entry name" value="HATPase_c"/>
    <property type="match status" value="1"/>
</dbReference>
<evidence type="ECO:0000256" key="2">
    <source>
        <dbReference type="ARBA" id="ARBA00022777"/>
    </source>
</evidence>
<keyword evidence="1" id="KW-0808">Transferase</keyword>
<evidence type="ECO:0000256" key="1">
    <source>
        <dbReference type="ARBA" id="ARBA00022679"/>
    </source>
</evidence>
<dbReference type="InterPro" id="IPR003594">
    <property type="entry name" value="HATPase_dom"/>
</dbReference>
<dbReference type="Gene3D" id="3.30.565.10">
    <property type="entry name" value="Histidine kinase-like ATPase, C-terminal domain"/>
    <property type="match status" value="1"/>
</dbReference>
<reference evidence="4 5" key="1">
    <citation type="journal article" date="2024" name="BMC Biol.">
        <title>Comparative genomics of Ascetosporea gives new insight into the evolutionary basis for animal parasitism in Rhizaria.</title>
        <authorList>
            <person name="Hiltunen Thoren M."/>
            <person name="Onut-Brannstrom I."/>
            <person name="Alfjorden A."/>
            <person name="Peckova H."/>
            <person name="Swords F."/>
            <person name="Hooper C."/>
            <person name="Holzer A.S."/>
            <person name="Bass D."/>
            <person name="Burki F."/>
        </authorList>
    </citation>
    <scope>NUCLEOTIDE SEQUENCE [LARGE SCALE GENOMIC DNA]</scope>
    <source>
        <strain evidence="4">20-A016</strain>
    </source>
</reference>
<evidence type="ECO:0000313" key="5">
    <source>
        <dbReference type="Proteomes" id="UP001439008"/>
    </source>
</evidence>
<dbReference type="InterPro" id="IPR036890">
    <property type="entry name" value="HATPase_C_sf"/>
</dbReference>
<dbReference type="InterPro" id="IPR050482">
    <property type="entry name" value="Sensor_HK_TwoCompSys"/>
</dbReference>
<dbReference type="Proteomes" id="UP001439008">
    <property type="component" value="Unassembled WGS sequence"/>
</dbReference>
<protein>
    <recommendedName>
        <fullName evidence="3">Histidine kinase/HSP90-like ATPase domain-containing protein</fullName>
    </recommendedName>
</protein>
<feature type="domain" description="Histidine kinase/HSP90-like ATPase" evidence="3">
    <location>
        <begin position="2"/>
        <end position="87"/>
    </location>
</feature>
<sequence>MRIVQEAVVNCIKHSRATALTFSASVTEEKPGQIIIEVRDNGQGFDSGTDCSKRGRGLRNMRYRAQQLGAALNVKNNTEGTVVQLALATANI</sequence>
<comment type="caution">
    <text evidence="4">The sequence shown here is derived from an EMBL/GenBank/DDBJ whole genome shotgun (WGS) entry which is preliminary data.</text>
</comment>
<dbReference type="EMBL" id="JBDODL010006801">
    <property type="protein sequence ID" value="MES1923545.1"/>
    <property type="molecule type" value="Genomic_DNA"/>
</dbReference>
<evidence type="ECO:0000259" key="3">
    <source>
        <dbReference type="Pfam" id="PF02518"/>
    </source>
</evidence>
<keyword evidence="2" id="KW-0418">Kinase</keyword>